<accession>A0A1R1PWZ9</accession>
<dbReference type="Proteomes" id="UP000188320">
    <property type="component" value="Unassembled WGS sequence"/>
</dbReference>
<reference evidence="2" key="1">
    <citation type="submission" date="2017-01" db="EMBL/GenBank/DDBJ databases">
        <authorList>
            <person name="Wang Y."/>
            <person name="White M."/>
            <person name="Kvist S."/>
            <person name="Moncalvo J.-M."/>
        </authorList>
    </citation>
    <scope>NUCLEOTIDE SEQUENCE [LARGE SCALE GENOMIC DNA]</scope>
    <source>
        <strain evidence="2">COL-18-3</strain>
    </source>
</reference>
<name>A0A1R1PWZ9_ZANCU</name>
<organism evidence="1 2">
    <name type="scientific">Zancudomyces culisetae</name>
    <name type="common">Gut fungus</name>
    <name type="synonym">Smittium culisetae</name>
    <dbReference type="NCBI Taxonomy" id="1213189"/>
    <lineage>
        <taxon>Eukaryota</taxon>
        <taxon>Fungi</taxon>
        <taxon>Fungi incertae sedis</taxon>
        <taxon>Zoopagomycota</taxon>
        <taxon>Kickxellomycotina</taxon>
        <taxon>Harpellomycetes</taxon>
        <taxon>Harpellales</taxon>
        <taxon>Legeriomycetaceae</taxon>
        <taxon>Zancudomyces</taxon>
    </lineage>
</organism>
<dbReference type="EMBL" id="LSSK01000080">
    <property type="protein sequence ID" value="OMH85442.1"/>
    <property type="molecule type" value="Genomic_DNA"/>
</dbReference>
<keyword evidence="2" id="KW-1185">Reference proteome</keyword>
<protein>
    <submittedName>
        <fullName evidence="1">Uncharacterized protein</fullName>
    </submittedName>
</protein>
<sequence length="79" mass="8529">MYLNNLLVKTTKGVGTGPKGIGKCAFRGIWRPITSKKHEKQVEHGLEKIKSTEVVGGKEGEAIAISTEKDVGKFAESSE</sequence>
<comment type="caution">
    <text evidence="1">The sequence shown here is derived from an EMBL/GenBank/DDBJ whole genome shotgun (WGS) entry which is preliminary data.</text>
</comment>
<gene>
    <name evidence="1" type="ORF">AX774_g1010</name>
</gene>
<dbReference type="AlphaFoldDB" id="A0A1R1PWZ9"/>
<evidence type="ECO:0000313" key="1">
    <source>
        <dbReference type="EMBL" id="OMH85442.1"/>
    </source>
</evidence>
<evidence type="ECO:0000313" key="2">
    <source>
        <dbReference type="Proteomes" id="UP000188320"/>
    </source>
</evidence>
<proteinExistence type="predicted"/>